<proteinExistence type="predicted"/>
<evidence type="ECO:0000313" key="1">
    <source>
        <dbReference type="EMBL" id="KOF78869.1"/>
    </source>
</evidence>
<accession>A0A0L8GPW0</accession>
<reference evidence="1" key="1">
    <citation type="submission" date="2015-07" db="EMBL/GenBank/DDBJ databases">
        <title>MeaNS - Measles Nucleotide Surveillance Program.</title>
        <authorList>
            <person name="Tran T."/>
            <person name="Druce J."/>
        </authorList>
    </citation>
    <scope>NUCLEOTIDE SEQUENCE</scope>
    <source>
        <strain evidence="1">UCB-OBI-ISO-001</strain>
        <tissue evidence="1">Gonad</tissue>
    </source>
</reference>
<gene>
    <name evidence="1" type="ORF">OCBIM_22030194mg</name>
</gene>
<name>A0A0L8GPW0_OCTBM</name>
<organism evidence="1">
    <name type="scientific">Octopus bimaculoides</name>
    <name type="common">California two-spotted octopus</name>
    <dbReference type="NCBI Taxonomy" id="37653"/>
    <lineage>
        <taxon>Eukaryota</taxon>
        <taxon>Metazoa</taxon>
        <taxon>Spiralia</taxon>
        <taxon>Lophotrochozoa</taxon>
        <taxon>Mollusca</taxon>
        <taxon>Cephalopoda</taxon>
        <taxon>Coleoidea</taxon>
        <taxon>Octopodiformes</taxon>
        <taxon>Octopoda</taxon>
        <taxon>Incirrata</taxon>
        <taxon>Octopodidae</taxon>
        <taxon>Octopus</taxon>
    </lineage>
</organism>
<protein>
    <recommendedName>
        <fullName evidence="2">Sema domain-containing protein</fullName>
    </recommendedName>
</protein>
<dbReference type="AlphaFoldDB" id="A0A0L8GPW0"/>
<sequence length="162" mass="19236">MAVKHTGSDKYRLLTLKLEFPLSLITYQTGNKYQCITLSDNLLVCGTLRDNHTLYVVDIDEIHSMANVIKQIDIPEILTRHRQDKKHVINKIYNIKVTANDTIIVNNITFIIFFNYNGECLHSVRHYMWYESQNCNWMAIDDNYLYLQDHWEYHNIVNIIIQ</sequence>
<dbReference type="EMBL" id="KQ420921">
    <property type="protein sequence ID" value="KOF78869.1"/>
    <property type="molecule type" value="Genomic_DNA"/>
</dbReference>
<evidence type="ECO:0008006" key="2">
    <source>
        <dbReference type="Google" id="ProtNLM"/>
    </source>
</evidence>